<dbReference type="Proteomes" id="UP000286990">
    <property type="component" value="Unassembled WGS sequence"/>
</dbReference>
<reference evidence="2" key="1">
    <citation type="submission" date="2018-12" db="EMBL/GenBank/DDBJ databases">
        <title>Maribacter lutimaris sp. nov., isolated from marine sediment.</title>
        <authorList>
            <person name="Kim K.K."/>
        </authorList>
    </citation>
    <scope>NUCLEOTIDE SEQUENCE [LARGE SCALE GENOMIC DNA]</scope>
    <source>
        <strain evidence="2">PoM-212</strain>
    </source>
</reference>
<evidence type="ECO:0008006" key="3">
    <source>
        <dbReference type="Google" id="ProtNLM"/>
    </source>
</evidence>
<dbReference type="AlphaFoldDB" id="A0A3R8Q203"/>
<organism evidence="1 2">
    <name type="scientific">Maribacter algicola</name>
    <dbReference type="NCBI Taxonomy" id="2498892"/>
    <lineage>
        <taxon>Bacteria</taxon>
        <taxon>Pseudomonadati</taxon>
        <taxon>Bacteroidota</taxon>
        <taxon>Flavobacteriia</taxon>
        <taxon>Flavobacteriales</taxon>
        <taxon>Flavobacteriaceae</taxon>
        <taxon>Maribacter</taxon>
    </lineage>
</organism>
<keyword evidence="2" id="KW-1185">Reference proteome</keyword>
<proteinExistence type="predicted"/>
<name>A0A3R8Q203_9FLAO</name>
<evidence type="ECO:0000313" key="2">
    <source>
        <dbReference type="Proteomes" id="UP000286990"/>
    </source>
</evidence>
<protein>
    <recommendedName>
        <fullName evidence="3">Carboxypeptidase regulatory-like domain-containing protein</fullName>
    </recommendedName>
</protein>
<dbReference type="OrthoDB" id="679547at2"/>
<dbReference type="EMBL" id="QUSX01000001">
    <property type="protein sequence ID" value="RRQ50674.1"/>
    <property type="molecule type" value="Genomic_DNA"/>
</dbReference>
<sequence length="771" mass="87704">MGRTVFLFFFIVTLAVFALGQENGHGETIETWENIHLHINKTTFLQGERLWFKAYVREQKTGLPSLLTTNLHVALFNKEGEQVKRKLIFIQNGLGQGSFAIDSAMTDTEYTLLAWTNYMRNFKNLKSFSQNLKIVKYDTVSEISSEPTIQISVYPEGGQLIEGAYNNIGILAKNGFGQGIAANDLTLIDNLGNVIRKNIVTNELGIGKTGFMVEPDKRYFLQFERAALPMITKELPKAVQNQISINIDNNGKDEVLIKLVGSRDTFEDKYRENYTIAIYKDEFLSLEDLVTSRDESVISFDREQLPFGVLTAILFDKDLKPIAYRMFFNHYSTENRIVELEIEHNLILNDSIELDLLLPEDIDIEINASISIIPDGSSAYDPDNSILTSFLISPYSKFHFEDYYFFENQDRRKRFELDMRLLIEGWGRYNWDSRKLTETYSAFNRENGIAFQGKIIDADLDYEQQVYLVAKLSTAMEFNELQKDKSFKGNMVLFEGDSLQVSLIGKGGKLRKPKAEIRFTNTPRELMNKNEWLNHETVRRNKDDSGKSISNQPLSIEERTISLDEVTVTDNLTRDNKFQISAEVEGRVIGDLDIKRSPSLSTYLARLGFIIGGNNGKLGVYLPDRLGGLIKVPIIIDGMGALPGEVIGLPLSSVQFLTFSKSRMTPPFISISMNKNYVDPENRNKFVKFAIENGYAQPEEYFAPDYPDYTSSIYKSYGAIYWKANVSIDSRGPTTITVPIKNQRKIWVNVEGMSSDGSLVSFKKRITLGNE</sequence>
<accession>A0A3R8Q203</accession>
<evidence type="ECO:0000313" key="1">
    <source>
        <dbReference type="EMBL" id="RRQ50674.1"/>
    </source>
</evidence>
<comment type="caution">
    <text evidence="1">The sequence shown here is derived from an EMBL/GenBank/DDBJ whole genome shotgun (WGS) entry which is preliminary data.</text>
</comment>
<gene>
    <name evidence="1" type="ORF">DZC72_09130</name>
</gene>
<dbReference type="RefSeq" id="WP_125222496.1">
    <property type="nucleotide sequence ID" value="NZ_QUSX01000001.1"/>
</dbReference>